<feature type="domain" description="Pesticidal crystal protein" evidence="3">
    <location>
        <begin position="43"/>
        <end position="201"/>
    </location>
</feature>
<dbReference type="eggNOG" id="ENOG502SWHV">
    <property type="taxonomic scope" value="Eukaryota"/>
</dbReference>
<dbReference type="AlphaFoldDB" id="A0A0A2VR85"/>
<evidence type="ECO:0000259" key="3">
    <source>
        <dbReference type="Pfam" id="PF03945"/>
    </source>
</evidence>
<dbReference type="SUPFAM" id="SSF56849">
    <property type="entry name" value="delta-Endotoxin (insectocide), N-terminal domain"/>
    <property type="match status" value="1"/>
</dbReference>
<proteinExistence type="predicted"/>
<keyword evidence="1" id="KW-1133">Transmembrane helix</keyword>
<dbReference type="GO" id="GO:0001907">
    <property type="term" value="P:symbiont-mediated killing of host cell"/>
    <property type="evidence" value="ECO:0007669"/>
    <property type="project" value="InterPro"/>
</dbReference>
<evidence type="ECO:0000313" key="5">
    <source>
        <dbReference type="Proteomes" id="UP000030106"/>
    </source>
</evidence>
<name>A0A0A2VR85_BEABA</name>
<comment type="caution">
    <text evidence="4">The sequence shown here is derived from an EMBL/GenBank/DDBJ whole genome shotgun (WGS) entry which is preliminary data.</text>
</comment>
<dbReference type="EMBL" id="ANFO01001238">
    <property type="protein sequence ID" value="KGQ03324.1"/>
    <property type="molecule type" value="Genomic_DNA"/>
</dbReference>
<dbReference type="Pfam" id="PF01419">
    <property type="entry name" value="Jacalin"/>
    <property type="match status" value="1"/>
</dbReference>
<evidence type="ECO:0000256" key="1">
    <source>
        <dbReference type="SAM" id="Phobius"/>
    </source>
</evidence>
<dbReference type="PANTHER" id="PTHR37003">
    <property type="entry name" value="ENDOTOXIN_N DOMAIN-CONTAINING PROTEIN-RELATED"/>
    <property type="match status" value="1"/>
</dbReference>
<dbReference type="OrthoDB" id="10283043at2759"/>
<feature type="domain" description="Jacalin-type lectin" evidence="2">
    <location>
        <begin position="376"/>
        <end position="464"/>
    </location>
</feature>
<evidence type="ECO:0000313" key="4">
    <source>
        <dbReference type="EMBL" id="KGQ03324.1"/>
    </source>
</evidence>
<dbReference type="Gene3D" id="2.100.10.30">
    <property type="entry name" value="Jacalin-like lectin domain"/>
    <property type="match status" value="1"/>
</dbReference>
<sequence>MSFNQELALKLADKALGAAQTGLRLTLDNPNGISQLVLAIFAVGLNAVPVIGSVLGSLAVVLGMALFPVQTADPWEKLHERVETLIGAKLQAHQVKQLQSKIDGLGHNHREYASLWRQYQEAEPESKGKLAEMLRYVHVSFLFVLRAAVPEFQVDDYAAAALPLFAQVANLHMTLLSDGFKHGLEWGLAKEYIDVTLRDEFTRLTSPGNSARGLTALNARADSTELAMFHEAIDAGEANGLPAELIATWKEAYTTMVAKVATRADRSELDYISHVKKYYEEGRKQVKPDDWHKYGHYEGEGTNEGLALQAYSEYDLQMLENVLHYAEFWPYMAGDKEITEESYLNLDREIFRGPYVRYSENVAWSKTSPAPVTKRTEKITGVRLCVAEDVTSLQVKYGETWDKEFGLCRKPELEERIFTLESDEYIENVDLIYGHKVGQLQFVTNKGTVHGPFGQGRHAHMKAAVNRTGYALTSIYSTHYERHDPEGIEGVVFGFRPLLTSGN</sequence>
<dbReference type="InterPro" id="IPR036716">
    <property type="entry name" value="Pest_crys_N_sf"/>
</dbReference>
<reference evidence="4 5" key="1">
    <citation type="submission" date="2012-10" db="EMBL/GenBank/DDBJ databases">
        <title>Genome sequencing and analysis of entomopathogenic fungi Beauveria bassiana D1-5.</title>
        <authorList>
            <person name="Li Q."/>
            <person name="Wang L."/>
            <person name="Zhang Z."/>
            <person name="Wang Q."/>
            <person name="Ren J."/>
            <person name="Wang M."/>
            <person name="Xu W."/>
            <person name="Wang J."/>
            <person name="Lu Y."/>
            <person name="Du Q."/>
            <person name="Sun Z."/>
        </authorList>
    </citation>
    <scope>NUCLEOTIDE SEQUENCE [LARGE SCALE GENOMIC DNA]</scope>
    <source>
        <strain evidence="4 5">D1-5</strain>
    </source>
</reference>
<dbReference type="PANTHER" id="PTHR37003:SF2">
    <property type="entry name" value="PESTICIDAL CRYSTAL PROTEIN N-TERMINAL DOMAIN-CONTAINING PROTEIN"/>
    <property type="match status" value="1"/>
</dbReference>
<dbReference type="InterPro" id="IPR001229">
    <property type="entry name" value="Jacalin-like_lectin_dom"/>
</dbReference>
<dbReference type="InterPro" id="IPR005639">
    <property type="entry name" value="Pest_crys_dom_I"/>
</dbReference>
<dbReference type="SUPFAM" id="SSF51101">
    <property type="entry name" value="Mannose-binding lectins"/>
    <property type="match status" value="1"/>
</dbReference>
<keyword evidence="1" id="KW-0472">Membrane</keyword>
<organism evidence="4 5">
    <name type="scientific">Beauveria bassiana D1-5</name>
    <dbReference type="NCBI Taxonomy" id="1245745"/>
    <lineage>
        <taxon>Eukaryota</taxon>
        <taxon>Fungi</taxon>
        <taxon>Dikarya</taxon>
        <taxon>Ascomycota</taxon>
        <taxon>Pezizomycotina</taxon>
        <taxon>Sordariomycetes</taxon>
        <taxon>Hypocreomycetidae</taxon>
        <taxon>Hypocreales</taxon>
        <taxon>Cordycipitaceae</taxon>
        <taxon>Beauveria</taxon>
    </lineage>
</organism>
<keyword evidence="1" id="KW-0812">Transmembrane</keyword>
<dbReference type="HOGENOM" id="CLU_042073_0_0_1"/>
<dbReference type="InterPro" id="IPR038979">
    <property type="entry name" value="Pest_crys"/>
</dbReference>
<gene>
    <name evidence="4" type="ORF">BBAD15_g11445</name>
</gene>
<protein>
    <submittedName>
        <fullName evidence="4">Pesticidal crystal protein cry3Ba</fullName>
    </submittedName>
</protein>
<dbReference type="Gene3D" id="1.20.190.10">
    <property type="entry name" value="Pesticidal crystal protein, N-terminal domain"/>
    <property type="match status" value="2"/>
</dbReference>
<evidence type="ECO:0000259" key="2">
    <source>
        <dbReference type="Pfam" id="PF01419"/>
    </source>
</evidence>
<dbReference type="Proteomes" id="UP000030106">
    <property type="component" value="Unassembled WGS sequence"/>
</dbReference>
<accession>A0A0A2VR85</accession>
<feature type="transmembrane region" description="Helical" evidence="1">
    <location>
        <begin position="36"/>
        <end position="67"/>
    </location>
</feature>
<dbReference type="GO" id="GO:0090729">
    <property type="term" value="F:toxin activity"/>
    <property type="evidence" value="ECO:0007669"/>
    <property type="project" value="InterPro"/>
</dbReference>
<dbReference type="InterPro" id="IPR036404">
    <property type="entry name" value="Jacalin-like_lectin_dom_sf"/>
</dbReference>
<dbReference type="Pfam" id="PF03945">
    <property type="entry name" value="Endotoxin_N"/>
    <property type="match status" value="1"/>
</dbReference>